<organism evidence="1">
    <name type="scientific">Eucalyptus grandis</name>
    <name type="common">Flooded gum</name>
    <dbReference type="NCBI Taxonomy" id="71139"/>
    <lineage>
        <taxon>Eukaryota</taxon>
        <taxon>Viridiplantae</taxon>
        <taxon>Streptophyta</taxon>
        <taxon>Embryophyta</taxon>
        <taxon>Tracheophyta</taxon>
        <taxon>Spermatophyta</taxon>
        <taxon>Magnoliopsida</taxon>
        <taxon>eudicotyledons</taxon>
        <taxon>Gunneridae</taxon>
        <taxon>Pentapetalae</taxon>
        <taxon>rosids</taxon>
        <taxon>malvids</taxon>
        <taxon>Myrtales</taxon>
        <taxon>Myrtaceae</taxon>
        <taxon>Myrtoideae</taxon>
        <taxon>Eucalypteae</taxon>
        <taxon>Eucalyptus</taxon>
    </lineage>
</organism>
<dbReference type="Gramene" id="KCW74359">
    <property type="protein sequence ID" value="KCW74359"/>
    <property type="gene ID" value="EUGRSUZ_E03032"/>
</dbReference>
<evidence type="ECO:0000313" key="1">
    <source>
        <dbReference type="EMBL" id="KCW74359.1"/>
    </source>
</evidence>
<sequence length="92" mass="10410">MTHLGIECTWKKNASAFVSFFLRLYSLTRLTTVPFPIDFTAGWRTAMIIACAVKLLVEGFNLWCMIPATTLALKLICRLRVRASFTLSSLFC</sequence>
<accession>A0A059C7Y8</accession>
<gene>
    <name evidence="1" type="ORF">EUGRSUZ_E03032</name>
</gene>
<dbReference type="InParanoid" id="A0A059C7Y8"/>
<dbReference type="AlphaFoldDB" id="A0A059C7Y8"/>
<name>A0A059C7Y8_EUCGR</name>
<protein>
    <submittedName>
        <fullName evidence="1">Uncharacterized protein</fullName>
    </submittedName>
</protein>
<dbReference type="EMBL" id="KK198757">
    <property type="protein sequence ID" value="KCW74359.1"/>
    <property type="molecule type" value="Genomic_DNA"/>
</dbReference>
<reference evidence="1" key="1">
    <citation type="submission" date="2013-07" db="EMBL/GenBank/DDBJ databases">
        <title>The genome of Eucalyptus grandis.</title>
        <authorList>
            <person name="Schmutz J."/>
            <person name="Hayes R."/>
            <person name="Myburg A."/>
            <person name="Tuskan G."/>
            <person name="Grattapaglia D."/>
            <person name="Rokhsar D.S."/>
        </authorList>
    </citation>
    <scope>NUCLEOTIDE SEQUENCE</scope>
    <source>
        <tissue evidence="1">Leaf extractions</tissue>
    </source>
</reference>
<proteinExistence type="predicted"/>